<dbReference type="RefSeq" id="WP_189982939.1">
    <property type="nucleotide sequence ID" value="NZ_BMUL01000023.1"/>
</dbReference>
<protein>
    <submittedName>
        <fullName evidence="2">Uncharacterized protein</fullName>
    </submittedName>
</protein>
<feature type="compositionally biased region" description="Basic and acidic residues" evidence="1">
    <location>
        <begin position="234"/>
        <end position="248"/>
    </location>
</feature>
<accession>A0A918T9D0</accession>
<evidence type="ECO:0000313" key="3">
    <source>
        <dbReference type="Proteomes" id="UP000644020"/>
    </source>
</evidence>
<dbReference type="Proteomes" id="UP000644020">
    <property type="component" value="Unassembled WGS sequence"/>
</dbReference>
<dbReference type="AlphaFoldDB" id="A0A918T9D0"/>
<reference evidence="2" key="1">
    <citation type="journal article" date="2014" name="Int. J. Syst. Evol. Microbiol.">
        <title>Complete genome sequence of Corynebacterium casei LMG S-19264T (=DSM 44701T), isolated from a smear-ripened cheese.</title>
        <authorList>
            <consortium name="US DOE Joint Genome Institute (JGI-PGF)"/>
            <person name="Walter F."/>
            <person name="Albersmeier A."/>
            <person name="Kalinowski J."/>
            <person name="Ruckert C."/>
        </authorList>
    </citation>
    <scope>NUCLEOTIDE SEQUENCE</scope>
    <source>
        <strain evidence="2">JCM 4518</strain>
    </source>
</reference>
<feature type="region of interest" description="Disordered" evidence="1">
    <location>
        <begin position="234"/>
        <end position="268"/>
    </location>
</feature>
<keyword evidence="3" id="KW-1185">Reference proteome</keyword>
<gene>
    <name evidence="2" type="ORF">GCM10010305_58810</name>
</gene>
<comment type="caution">
    <text evidence="2">The sequence shown here is derived from an EMBL/GenBank/DDBJ whole genome shotgun (WGS) entry which is preliminary data.</text>
</comment>
<feature type="compositionally biased region" description="Pro residues" evidence="1">
    <location>
        <begin position="250"/>
        <end position="263"/>
    </location>
</feature>
<dbReference type="EMBL" id="BMUL01000023">
    <property type="protein sequence ID" value="GHB08018.1"/>
    <property type="molecule type" value="Genomic_DNA"/>
</dbReference>
<organism evidence="2 3">
    <name type="scientific">Streptomyces termitum</name>
    <dbReference type="NCBI Taxonomy" id="67368"/>
    <lineage>
        <taxon>Bacteria</taxon>
        <taxon>Bacillati</taxon>
        <taxon>Actinomycetota</taxon>
        <taxon>Actinomycetes</taxon>
        <taxon>Kitasatosporales</taxon>
        <taxon>Streptomycetaceae</taxon>
        <taxon>Streptomyces</taxon>
    </lineage>
</organism>
<proteinExistence type="predicted"/>
<name>A0A918T9D0_9ACTN</name>
<evidence type="ECO:0000313" key="2">
    <source>
        <dbReference type="EMBL" id="GHB08018.1"/>
    </source>
</evidence>
<sequence length="478" mass="51499">MPLPPSRPPSRPSSVLAALLDRSVARMAEAAADARWYDREAIRAAADIWDNNLRPLFWAASTSDAAERERRATAVLEWMGGYSDRRRAWMTEQAALAGHDVGPFLPPFRDLPGRDHQGHVMAPHHRFEPSSTAGLALDYDLETASVRHFQVERAGPLLTGYLQLRADRRFPVEDDGEPALLNVWLDGVTEAVFTLADARGGVALEPGADGVAVLLGPGGRIRAARGEHRLDDRSWHLSDAGRRADAARPPRVPRPLPRPPGEAPGPGADTAAALLRFAMLELRSVRYAEQADRVPVSDLCRAFAGAGGEVLAAGARDDSRREAAFLDLIRAWAERGGPRLARWFASALGDRRDLLGELPERERPVPSLADAPPPPAAPTRAVLLLAAWTAAHTRHGKEHRALARLQLALPPRSDAPPSGPWRISTGDGTAPEVFRLRTAAFDGPGPLVRTRTGTARAFDLHGGALHVGAEGGWSAAAD</sequence>
<reference evidence="2" key="2">
    <citation type="submission" date="2020-09" db="EMBL/GenBank/DDBJ databases">
        <authorList>
            <person name="Sun Q."/>
            <person name="Ohkuma M."/>
        </authorList>
    </citation>
    <scope>NUCLEOTIDE SEQUENCE</scope>
    <source>
        <strain evidence="2">JCM 4518</strain>
    </source>
</reference>
<evidence type="ECO:0000256" key="1">
    <source>
        <dbReference type="SAM" id="MobiDB-lite"/>
    </source>
</evidence>